<proteinExistence type="predicted"/>
<feature type="compositionally biased region" description="Basic and acidic residues" evidence="1">
    <location>
        <begin position="26"/>
        <end position="48"/>
    </location>
</feature>
<accession>A0ABT8W3N8</accession>
<evidence type="ECO:0000313" key="3">
    <source>
        <dbReference type="EMBL" id="MDO3722851.1"/>
    </source>
</evidence>
<sequence>MMKRLLISSASLAVALAFGPAYGSSHGHDEGKDSMEKDAPAMEAHGEEAMDETVDVEDLPPTAAGQESGDSMDSEMEDNMAIPPDETDPRTLEQDESDSDY</sequence>
<feature type="compositionally biased region" description="Acidic residues" evidence="1">
    <location>
        <begin position="49"/>
        <end position="58"/>
    </location>
</feature>
<evidence type="ECO:0000256" key="2">
    <source>
        <dbReference type="SAM" id="SignalP"/>
    </source>
</evidence>
<comment type="caution">
    <text evidence="3">The sequence shown here is derived from an EMBL/GenBank/DDBJ whole genome shotgun (WGS) entry which is preliminary data.</text>
</comment>
<keyword evidence="2" id="KW-0732">Signal</keyword>
<dbReference type="Proteomes" id="UP001168640">
    <property type="component" value="Unassembled WGS sequence"/>
</dbReference>
<organism evidence="3 4">
    <name type="scientific">Marinobacter suaedae</name>
    <dbReference type="NCBI Taxonomy" id="3057675"/>
    <lineage>
        <taxon>Bacteria</taxon>
        <taxon>Pseudomonadati</taxon>
        <taxon>Pseudomonadota</taxon>
        <taxon>Gammaproteobacteria</taxon>
        <taxon>Pseudomonadales</taxon>
        <taxon>Marinobacteraceae</taxon>
        <taxon>Marinobacter</taxon>
    </lineage>
</organism>
<dbReference type="EMBL" id="JAUMIS010000002">
    <property type="protein sequence ID" value="MDO3722851.1"/>
    <property type="molecule type" value="Genomic_DNA"/>
</dbReference>
<feature type="chain" id="PRO_5045644923" description="Pentapeptide MXKDX repeat protein" evidence="2">
    <location>
        <begin position="24"/>
        <end position="101"/>
    </location>
</feature>
<name>A0ABT8W3N8_9GAMM</name>
<evidence type="ECO:0008006" key="5">
    <source>
        <dbReference type="Google" id="ProtNLM"/>
    </source>
</evidence>
<feature type="region of interest" description="Disordered" evidence="1">
    <location>
        <begin position="20"/>
        <end position="101"/>
    </location>
</feature>
<protein>
    <recommendedName>
        <fullName evidence="5">Pentapeptide MXKDX repeat protein</fullName>
    </recommendedName>
</protein>
<reference evidence="3" key="1">
    <citation type="submission" date="2023-07" db="EMBL/GenBank/DDBJ databases">
        <title>Marinobacter sp. chi1 genome sequencing and assembly.</title>
        <authorList>
            <person name="Park S."/>
        </authorList>
    </citation>
    <scope>NUCLEOTIDE SEQUENCE</scope>
    <source>
        <strain evidence="3">Chi1</strain>
    </source>
</reference>
<evidence type="ECO:0000256" key="1">
    <source>
        <dbReference type="SAM" id="MobiDB-lite"/>
    </source>
</evidence>
<evidence type="ECO:0000313" key="4">
    <source>
        <dbReference type="Proteomes" id="UP001168640"/>
    </source>
</evidence>
<gene>
    <name evidence="3" type="ORF">QVZ43_14095</name>
</gene>
<keyword evidence="4" id="KW-1185">Reference proteome</keyword>
<dbReference type="RefSeq" id="WP_302910442.1">
    <property type="nucleotide sequence ID" value="NZ_JAUMIS010000002.1"/>
</dbReference>
<feature type="signal peptide" evidence="2">
    <location>
        <begin position="1"/>
        <end position="23"/>
    </location>
</feature>